<keyword evidence="2" id="KW-0812">Transmembrane</keyword>
<feature type="domain" description="Bacterial Ig-like" evidence="3">
    <location>
        <begin position="287"/>
        <end position="378"/>
    </location>
</feature>
<keyword evidence="2" id="KW-0472">Membrane</keyword>
<dbReference type="InterPro" id="IPR013783">
    <property type="entry name" value="Ig-like_fold"/>
</dbReference>
<protein>
    <submittedName>
        <fullName evidence="4">Ig-like domain repeat protein</fullName>
    </submittedName>
</protein>
<feature type="region of interest" description="Disordered" evidence="1">
    <location>
        <begin position="524"/>
        <end position="568"/>
    </location>
</feature>
<reference evidence="4 5" key="1">
    <citation type="submission" date="2018-09" db="EMBL/GenBank/DDBJ databases">
        <title>Comparative genomics of Leucobacter spp.</title>
        <authorList>
            <person name="Reis A.C."/>
            <person name="Kolvenbach B.A."/>
            <person name="Corvini P.F.X."/>
            <person name="Nunes O.C."/>
        </authorList>
    </citation>
    <scope>NUCLEOTIDE SEQUENCE [LARGE SCALE GENOMIC DNA]</scope>
    <source>
        <strain evidence="4 5">TAN 31504</strain>
    </source>
</reference>
<feature type="transmembrane region" description="Helical" evidence="2">
    <location>
        <begin position="574"/>
        <end position="594"/>
    </location>
</feature>
<feature type="region of interest" description="Disordered" evidence="1">
    <location>
        <begin position="1"/>
        <end position="25"/>
    </location>
</feature>
<feature type="compositionally biased region" description="Basic and acidic residues" evidence="1">
    <location>
        <begin position="424"/>
        <end position="435"/>
    </location>
</feature>
<accession>A0ABS1SEF4</accession>
<keyword evidence="2" id="KW-1133">Transmembrane helix</keyword>
<dbReference type="RefSeq" id="WP_202344198.1">
    <property type="nucleotide sequence ID" value="NZ_BAAAPI010000013.1"/>
</dbReference>
<feature type="region of interest" description="Disordered" evidence="1">
    <location>
        <begin position="410"/>
        <end position="459"/>
    </location>
</feature>
<dbReference type="Gene3D" id="2.60.40.10">
    <property type="entry name" value="Immunoglobulins"/>
    <property type="match status" value="2"/>
</dbReference>
<evidence type="ECO:0000313" key="5">
    <source>
        <dbReference type="Proteomes" id="UP001645859"/>
    </source>
</evidence>
<sequence length="600" mass="59591">MNKLHHRLRSDSVADPLSPRSSRPARRRTLGLALAATLALGGTGLATASAAHATPLPQQTEPGTPSAEVAAGVVTHTELIVQSTPSRVGQYLVAAALVSLDGPALLNGEALVFELDGVVVGQSPLLYFGSGKYGTLVPLIFSPGAGSHELVARFAGTGDALASASDPAVFSVAQISTLTEITSAPISGTIDAPIDVSARVSADQPPPNLEGLDGTAALLANGSPVMTLELAADGSVRFDDVLVPWGTTTLSVAYLGDTRGNYAPSSSAFSPFAGEVIDTTTALSLSAPQIRADGAVALTATVQSADGATAPRGTVEFQVDGEVVRTAQLGTDADTAPGTALAVSTLNPAELMLGEHELTARLVPADGFAGSSSTAAALRILGVETVLTPHATEVRGTPTRPAQVDVTAQIVDGGTDDGGSGDGEPGHGEPGHGEPGDGGSGDGDETGSAVAAHRSDAPIDLPAGTVQAYLGAKPLGDPVSLEDGTGTVILAGLPVGAHEVELRFAPGSPQLLRSAATVAVTVTADTHPDDGGTPDDGRPDDGGTPDGSTQPKPHAKPGQATAHPGALATTGGAAVTPLLLGGLALLGGSAALIMSARRRS</sequence>
<dbReference type="EMBL" id="QYAC01000003">
    <property type="protein sequence ID" value="MBL3678925.1"/>
    <property type="molecule type" value="Genomic_DNA"/>
</dbReference>
<dbReference type="PROSITE" id="PS51318">
    <property type="entry name" value="TAT"/>
    <property type="match status" value="1"/>
</dbReference>
<dbReference type="Pfam" id="PF16640">
    <property type="entry name" value="Big_3_5"/>
    <property type="match status" value="1"/>
</dbReference>
<evidence type="ECO:0000313" key="4">
    <source>
        <dbReference type="EMBL" id="MBL3678925.1"/>
    </source>
</evidence>
<dbReference type="Proteomes" id="UP001645859">
    <property type="component" value="Unassembled WGS sequence"/>
</dbReference>
<evidence type="ECO:0000256" key="2">
    <source>
        <dbReference type="SAM" id="Phobius"/>
    </source>
</evidence>
<evidence type="ECO:0000256" key="1">
    <source>
        <dbReference type="SAM" id="MobiDB-lite"/>
    </source>
</evidence>
<evidence type="ECO:0000259" key="3">
    <source>
        <dbReference type="Pfam" id="PF16640"/>
    </source>
</evidence>
<dbReference type="InterPro" id="IPR006311">
    <property type="entry name" value="TAT_signal"/>
</dbReference>
<dbReference type="InterPro" id="IPR032109">
    <property type="entry name" value="Big_3_5"/>
</dbReference>
<proteinExistence type="predicted"/>
<organism evidence="4 5">
    <name type="scientific">Leucobacter chromiireducens subsp. solipictus</name>
    <dbReference type="NCBI Taxonomy" id="398235"/>
    <lineage>
        <taxon>Bacteria</taxon>
        <taxon>Bacillati</taxon>
        <taxon>Actinomycetota</taxon>
        <taxon>Actinomycetes</taxon>
        <taxon>Micrococcales</taxon>
        <taxon>Microbacteriaceae</taxon>
        <taxon>Leucobacter</taxon>
    </lineage>
</organism>
<gene>
    <name evidence="4" type="ORF">D3230_06395</name>
</gene>
<keyword evidence="5" id="KW-1185">Reference proteome</keyword>
<feature type="compositionally biased region" description="Basic and acidic residues" evidence="1">
    <location>
        <begin position="526"/>
        <end position="541"/>
    </location>
</feature>
<name>A0ABS1SEF4_9MICO</name>
<comment type="caution">
    <text evidence="4">The sequence shown here is derived from an EMBL/GenBank/DDBJ whole genome shotgun (WGS) entry which is preliminary data.</text>
</comment>